<dbReference type="PANTHER" id="PTHR34496:SF6">
    <property type="entry name" value="GLYCOSYLTRANSFERASE 2-LIKE DOMAIN-CONTAINING PROTEIN"/>
    <property type="match status" value="1"/>
</dbReference>
<gene>
    <name evidence="4" type="ORF">CHYS00102_LOCUS18111</name>
</gene>
<organism evidence="4">
    <name type="scientific">Corethron hystrix</name>
    <dbReference type="NCBI Taxonomy" id="216773"/>
    <lineage>
        <taxon>Eukaryota</taxon>
        <taxon>Sar</taxon>
        <taxon>Stramenopiles</taxon>
        <taxon>Ochrophyta</taxon>
        <taxon>Bacillariophyta</taxon>
        <taxon>Coscinodiscophyceae</taxon>
        <taxon>Corethrophycidae</taxon>
        <taxon>Corethrales</taxon>
        <taxon>Corethraceae</taxon>
        <taxon>Corethron</taxon>
    </lineage>
</organism>
<feature type="compositionally biased region" description="Gly residues" evidence="1">
    <location>
        <begin position="105"/>
        <end position="114"/>
    </location>
</feature>
<accession>A0A7S1BNJ0</accession>
<dbReference type="EMBL" id="HBFR01025249">
    <property type="protein sequence ID" value="CAD8890905.1"/>
    <property type="molecule type" value="Transcribed_RNA"/>
</dbReference>
<keyword evidence="2" id="KW-1133">Transmembrane helix</keyword>
<feature type="transmembrane region" description="Helical" evidence="2">
    <location>
        <begin position="597"/>
        <end position="619"/>
    </location>
</feature>
<protein>
    <recommendedName>
        <fullName evidence="5">Glycosyltransferase 2-like domain-containing protein</fullName>
    </recommendedName>
</protein>
<dbReference type="InterPro" id="IPR021067">
    <property type="entry name" value="Glycosyltransferase"/>
</dbReference>
<dbReference type="Pfam" id="PF11397">
    <property type="entry name" value="GlcNAc"/>
    <property type="match status" value="1"/>
</dbReference>
<proteinExistence type="predicted"/>
<dbReference type="AlphaFoldDB" id="A0A7S1BNJ0"/>
<keyword evidence="3" id="KW-0732">Signal</keyword>
<sequence>MRALEAIYFSFTFTLLSGLLHKSLGDSSSVFTPKNYGDQLPKGISGIFLGRDSRTYGKDIGWIDYDPLGECVNRTPRSSDPSGKLGFCPYRLEEDVEYERIHGDNAGGKDGTGVGADRPAPLDYDRPGQRKRLIHVVLASFRDPLCPKTLEYMFTKSAQPKRLRVLVLQQNEKNDVLCFETYCENMRKLNINGKESSDSCPYADQITIHAIPAKQAKGPTFARGLLSQDLSKKYDKGEMSAQDFCLSMDSHMDFEKNWDSSIVQTWYLAKNEYAVLSTYVDSVENLGRDGPTKPHEVPLLCMVTFTSSVRVTATKCARNLPRPKLTPIFGAGLAFSKCHAELKVPVDPHTPGVFDGEEFNRAARFFTHGYDMYAPHRVYILHNYHDSQSNPKAHTWRSIGSAGSEWRLNSLIDLGIKEDRNYTKETKKLKKSKYGLGDRRSLDQLIDFSGINLRYRRNLGTNKCGNLQWVPFSEHPRGVDHIPQFDKKEDFVGEWDPTSIWYEKKIDLKNNELRTPKDWENADLKDTKLQIPKNLEKIHSSGADMSGQGLLVPPVLSQPIVVMPDDTKLEKVPRSLKKNDGSWNIGHHTSTVPTIPVLVQFIIVVIIFSLFVVVIIFPCRHKHHTSKKEHRKRSD</sequence>
<evidence type="ECO:0008006" key="5">
    <source>
        <dbReference type="Google" id="ProtNLM"/>
    </source>
</evidence>
<evidence type="ECO:0000313" key="4">
    <source>
        <dbReference type="EMBL" id="CAD8890905.1"/>
    </source>
</evidence>
<keyword evidence="2" id="KW-0472">Membrane</keyword>
<name>A0A7S1BNJ0_9STRA</name>
<evidence type="ECO:0000256" key="1">
    <source>
        <dbReference type="SAM" id="MobiDB-lite"/>
    </source>
</evidence>
<dbReference type="PANTHER" id="PTHR34496">
    <property type="entry name" value="GLCNAC TRANSFERASE-RELATED"/>
    <property type="match status" value="1"/>
</dbReference>
<feature type="chain" id="PRO_5031362161" description="Glycosyltransferase 2-like domain-containing protein" evidence="3">
    <location>
        <begin position="26"/>
        <end position="635"/>
    </location>
</feature>
<evidence type="ECO:0000256" key="2">
    <source>
        <dbReference type="SAM" id="Phobius"/>
    </source>
</evidence>
<feature type="signal peptide" evidence="3">
    <location>
        <begin position="1"/>
        <end position="25"/>
    </location>
</feature>
<keyword evidence="2" id="KW-0812">Transmembrane</keyword>
<evidence type="ECO:0000256" key="3">
    <source>
        <dbReference type="SAM" id="SignalP"/>
    </source>
</evidence>
<feature type="region of interest" description="Disordered" evidence="1">
    <location>
        <begin position="102"/>
        <end position="125"/>
    </location>
</feature>
<reference evidence="4" key="1">
    <citation type="submission" date="2021-01" db="EMBL/GenBank/DDBJ databases">
        <authorList>
            <person name="Corre E."/>
            <person name="Pelletier E."/>
            <person name="Niang G."/>
            <person name="Scheremetjew M."/>
            <person name="Finn R."/>
            <person name="Kale V."/>
            <person name="Holt S."/>
            <person name="Cochrane G."/>
            <person name="Meng A."/>
            <person name="Brown T."/>
            <person name="Cohen L."/>
        </authorList>
    </citation>
    <scope>NUCLEOTIDE SEQUENCE</scope>
    <source>
        <strain evidence="4">308</strain>
    </source>
</reference>